<dbReference type="EMBL" id="LR743588">
    <property type="protein sequence ID" value="CAA2613895.1"/>
    <property type="molecule type" value="Genomic_DNA"/>
</dbReference>
<sequence length="402" mass="44322">MLLSRVSPPPETERLESVSGGVMAALGPSGPGLLCVTGVPAVPALRRALLPLAQKLALLDGAERARILKSHGLGSDVPLKNPDRTVSSFAKQLKYMGHPTLPWTSNLPEHGYDNGNLSKENAIEDEQELRDPGFEHLGNTFNLLGSCMMEVGLQVARLCDRKTGGQELESSLLDSGTAKGRLIHYHSKLDNLIIKNLREDQTVRLQRETKSSDILNVSRTSLADLWQQWHYDYGIFTVLTAPMFLMAYDPPDGHTCLQLFDSVRDRILMVKAPPESFIVQVGESADILSKGKLRSTLHSVIRPGLGDLCRETFVVFLQPAWDKILCISNNSVASTRQEVSTPTEAICGDHDEEKESKSGRQGEIVRAVPPLCSRLRDGMTFAEFSRETTRQYYGGGGTQSRR</sequence>
<dbReference type="AlphaFoldDB" id="A0A7I8I820"/>
<dbReference type="Gene3D" id="2.60.120.330">
    <property type="entry name" value="B-lactam Antibiotic, Isopenicillin N Synthase, Chain"/>
    <property type="match status" value="1"/>
</dbReference>
<gene>
    <name evidence="2" type="ORF">SI7747_01000300</name>
</gene>
<evidence type="ECO:0000313" key="3">
    <source>
        <dbReference type="Proteomes" id="UP001189122"/>
    </source>
</evidence>
<organism evidence="2">
    <name type="scientific">Spirodela intermedia</name>
    <name type="common">Intermediate duckweed</name>
    <dbReference type="NCBI Taxonomy" id="51605"/>
    <lineage>
        <taxon>Eukaryota</taxon>
        <taxon>Viridiplantae</taxon>
        <taxon>Streptophyta</taxon>
        <taxon>Embryophyta</taxon>
        <taxon>Tracheophyta</taxon>
        <taxon>Spermatophyta</taxon>
        <taxon>Magnoliopsida</taxon>
        <taxon>Liliopsida</taxon>
        <taxon>Araceae</taxon>
        <taxon>Lemnoideae</taxon>
        <taxon>Spirodela</taxon>
    </lineage>
</organism>
<keyword evidence="3" id="KW-1185">Reference proteome</keyword>
<evidence type="ECO:0000313" key="2">
    <source>
        <dbReference type="EMBL" id="CAA2613895.1"/>
    </source>
</evidence>
<dbReference type="Proteomes" id="UP001189122">
    <property type="component" value="Unassembled WGS sequence"/>
</dbReference>
<dbReference type="PANTHER" id="PTHR48253:SF2">
    <property type="entry name" value="ISOPENICILLIN N SYNTHASE-LIKE FE(2+) 2OG DIOXYGENASE DOMAIN-CONTAINING PROTEIN"/>
    <property type="match status" value="1"/>
</dbReference>
<name>A0A7I8I820_SPIIN</name>
<accession>A0A7I8I820</accession>
<dbReference type="PANTHER" id="PTHR48253">
    <property type="match status" value="1"/>
</dbReference>
<reference evidence="2 3" key="1">
    <citation type="submission" date="2019-12" db="EMBL/GenBank/DDBJ databases">
        <authorList>
            <person name="Scholz U."/>
            <person name="Mascher M."/>
            <person name="Fiebig A."/>
        </authorList>
    </citation>
    <scope>NUCLEOTIDE SEQUENCE</scope>
</reference>
<feature type="region of interest" description="Disordered" evidence="1">
    <location>
        <begin position="338"/>
        <end position="363"/>
    </location>
</feature>
<dbReference type="InterPro" id="IPR027443">
    <property type="entry name" value="IPNS-like_sf"/>
</dbReference>
<feature type="compositionally biased region" description="Basic and acidic residues" evidence="1">
    <location>
        <begin position="347"/>
        <end position="360"/>
    </location>
</feature>
<proteinExistence type="predicted"/>
<protein>
    <submittedName>
        <fullName evidence="2">Uncharacterized protein</fullName>
    </submittedName>
</protein>
<dbReference type="EMBL" id="CACRZD030000001">
    <property type="protein sequence ID" value="CAA6653710.1"/>
    <property type="molecule type" value="Genomic_DNA"/>
</dbReference>
<evidence type="ECO:0000256" key="1">
    <source>
        <dbReference type="SAM" id="MobiDB-lite"/>
    </source>
</evidence>
<dbReference type="SUPFAM" id="SSF51197">
    <property type="entry name" value="Clavaminate synthase-like"/>
    <property type="match status" value="1"/>
</dbReference>